<evidence type="ECO:0000256" key="1">
    <source>
        <dbReference type="PROSITE-ProRule" id="PRU00464"/>
    </source>
</evidence>
<feature type="domain" description="HIT" evidence="2">
    <location>
        <begin position="36"/>
        <end position="105"/>
    </location>
</feature>
<dbReference type="Pfam" id="PF01230">
    <property type="entry name" value="HIT"/>
    <property type="match status" value="1"/>
</dbReference>
<gene>
    <name evidence="3" type="ORF">OQ273_19310</name>
</gene>
<comment type="caution">
    <text evidence="1">Lacks conserved residue(s) required for the propagation of feature annotation.</text>
</comment>
<comment type="caution">
    <text evidence="3">The sequence shown here is derived from an EMBL/GenBank/DDBJ whole genome shotgun (WGS) entry which is preliminary data.</text>
</comment>
<dbReference type="Gene3D" id="3.30.428.10">
    <property type="entry name" value="HIT-like"/>
    <property type="match status" value="1"/>
</dbReference>
<keyword evidence="4" id="KW-1185">Reference proteome</keyword>
<dbReference type="GO" id="GO:0003824">
    <property type="term" value="F:catalytic activity"/>
    <property type="evidence" value="ECO:0007669"/>
    <property type="project" value="InterPro"/>
</dbReference>
<dbReference type="RefSeq" id="WP_267992500.1">
    <property type="nucleotide sequence ID" value="NZ_JAPJZI010000001.1"/>
</dbReference>
<evidence type="ECO:0000313" key="4">
    <source>
        <dbReference type="Proteomes" id="UP001151234"/>
    </source>
</evidence>
<evidence type="ECO:0000259" key="2">
    <source>
        <dbReference type="PROSITE" id="PS51084"/>
    </source>
</evidence>
<dbReference type="EMBL" id="JAPJZI010000001">
    <property type="protein sequence ID" value="MDA5400730.1"/>
    <property type="molecule type" value="Genomic_DNA"/>
</dbReference>
<accession>A0A9X3ULA2</accession>
<evidence type="ECO:0000313" key="3">
    <source>
        <dbReference type="EMBL" id="MDA5400730.1"/>
    </source>
</evidence>
<sequence length="134" mass="14808">MSGFVLNERLEAESRLVCILGLCQLRLMNDSRWPWLLLVPRRAEAEEIYHLTPLDQTLLTFEAGETARALKRVTGCRKINVGALGNVVAQLHVHVIARNPGDAGWPGPVWGLGKAQPYDTNSADALIRAVVKEL</sequence>
<name>A0A9X3ULA2_9HYPH</name>
<proteinExistence type="predicted"/>
<reference evidence="3" key="1">
    <citation type="submission" date="2022-11" db="EMBL/GenBank/DDBJ databases">
        <title>Draft genome sequence of Hoeflea poritis E7-10 and Hoeflea prorocentri PM5-8, separated from scleractinian coral Porites lutea and marine dinoflagellate.</title>
        <authorList>
            <person name="Zhang G."/>
            <person name="Wei Q."/>
            <person name="Cai L."/>
        </authorList>
    </citation>
    <scope>NUCLEOTIDE SEQUENCE</scope>
    <source>
        <strain evidence="3">PM5-8</strain>
    </source>
</reference>
<dbReference type="PIRSF" id="PIRSF000714">
    <property type="entry name" value="HIT"/>
    <property type="match status" value="1"/>
</dbReference>
<dbReference type="InterPro" id="IPR011146">
    <property type="entry name" value="HIT-like"/>
</dbReference>
<dbReference type="InterPro" id="IPR036265">
    <property type="entry name" value="HIT-like_sf"/>
</dbReference>
<dbReference type="AlphaFoldDB" id="A0A9X3ULA2"/>
<dbReference type="PROSITE" id="PS51084">
    <property type="entry name" value="HIT_2"/>
    <property type="match status" value="1"/>
</dbReference>
<dbReference type="SUPFAM" id="SSF54197">
    <property type="entry name" value="HIT-like"/>
    <property type="match status" value="1"/>
</dbReference>
<dbReference type="InterPro" id="IPR026026">
    <property type="entry name" value="HIT_Hint"/>
</dbReference>
<organism evidence="3 4">
    <name type="scientific">Hoeflea prorocentri</name>
    <dbReference type="NCBI Taxonomy" id="1922333"/>
    <lineage>
        <taxon>Bacteria</taxon>
        <taxon>Pseudomonadati</taxon>
        <taxon>Pseudomonadota</taxon>
        <taxon>Alphaproteobacteria</taxon>
        <taxon>Hyphomicrobiales</taxon>
        <taxon>Rhizobiaceae</taxon>
        <taxon>Hoeflea</taxon>
    </lineage>
</organism>
<dbReference type="Proteomes" id="UP001151234">
    <property type="component" value="Unassembled WGS sequence"/>
</dbReference>
<protein>
    <submittedName>
        <fullName evidence="3">HIT family protein</fullName>
    </submittedName>
</protein>